<sequence length="137" mass="16480">MRPLKFYRYMFYLQYKFSRSLWDNDAQFSALVGTALTLMAQFVFLIVTLSYVLKFSFGINLLKNVGPHHVLICSFSFLGLSYLLFYKNNKWKAIINEFRNLEEENRNFHFFLYLFVCFFLAFYPIFFKIFLGIDLSN</sequence>
<accession>A0A1M6P4P9</accession>
<name>A0A1M6P4P9_9FLAO</name>
<feature type="transmembrane region" description="Helical" evidence="1">
    <location>
        <begin position="65"/>
        <end position="86"/>
    </location>
</feature>
<proteinExistence type="predicted"/>
<keyword evidence="1" id="KW-1133">Transmembrane helix</keyword>
<feature type="transmembrane region" description="Helical" evidence="1">
    <location>
        <begin position="107"/>
        <end position="131"/>
    </location>
</feature>
<keyword evidence="3" id="KW-1185">Reference proteome</keyword>
<reference evidence="3" key="1">
    <citation type="submission" date="2016-11" db="EMBL/GenBank/DDBJ databases">
        <authorList>
            <person name="Varghese N."/>
            <person name="Submissions S."/>
        </authorList>
    </citation>
    <scope>NUCLEOTIDE SEQUENCE [LARGE SCALE GENOMIC DNA]</scope>
    <source>
        <strain evidence="3">DSM 19858</strain>
    </source>
</reference>
<dbReference type="AlphaFoldDB" id="A0A1M6P4P9"/>
<gene>
    <name evidence="2" type="ORF">SAMN04488513_11811</name>
</gene>
<dbReference type="EMBL" id="FQYU01000018">
    <property type="protein sequence ID" value="SHK02914.1"/>
    <property type="molecule type" value="Genomic_DNA"/>
</dbReference>
<organism evidence="2 3">
    <name type="scientific">Pseudozobellia thermophila</name>
    <dbReference type="NCBI Taxonomy" id="192903"/>
    <lineage>
        <taxon>Bacteria</taxon>
        <taxon>Pseudomonadati</taxon>
        <taxon>Bacteroidota</taxon>
        <taxon>Flavobacteriia</taxon>
        <taxon>Flavobacteriales</taxon>
        <taxon>Flavobacteriaceae</taxon>
        <taxon>Pseudozobellia</taxon>
    </lineage>
</organism>
<protein>
    <submittedName>
        <fullName evidence="2">Uncharacterized protein</fullName>
    </submittedName>
</protein>
<evidence type="ECO:0000313" key="3">
    <source>
        <dbReference type="Proteomes" id="UP000184543"/>
    </source>
</evidence>
<evidence type="ECO:0000313" key="2">
    <source>
        <dbReference type="EMBL" id="SHK02914.1"/>
    </source>
</evidence>
<feature type="transmembrane region" description="Helical" evidence="1">
    <location>
        <begin position="28"/>
        <end position="53"/>
    </location>
</feature>
<keyword evidence="1" id="KW-0812">Transmembrane</keyword>
<keyword evidence="1" id="KW-0472">Membrane</keyword>
<dbReference type="Proteomes" id="UP000184543">
    <property type="component" value="Unassembled WGS sequence"/>
</dbReference>
<evidence type="ECO:0000256" key="1">
    <source>
        <dbReference type="SAM" id="Phobius"/>
    </source>
</evidence>